<evidence type="ECO:0000259" key="11">
    <source>
        <dbReference type="Pfam" id="PF01113"/>
    </source>
</evidence>
<dbReference type="InterPro" id="IPR022663">
    <property type="entry name" value="DapB_C"/>
</dbReference>
<feature type="binding site" evidence="9">
    <location>
        <position position="36"/>
    </location>
    <ligand>
        <name>NAD(+)</name>
        <dbReference type="ChEBI" id="CHEBI:57540"/>
    </ligand>
</feature>
<evidence type="ECO:0000256" key="4">
    <source>
        <dbReference type="ARBA" id="ARBA00022857"/>
    </source>
</evidence>
<feature type="domain" description="Dihydrodipicolinate reductase C-terminal" evidence="12">
    <location>
        <begin position="97"/>
        <end position="230"/>
    </location>
</feature>
<comment type="catalytic activity">
    <reaction evidence="9">
        <text>(S)-2,3,4,5-tetrahydrodipicolinate + NAD(+) + H2O = (2S,4S)-4-hydroxy-2,3,4,5-tetrahydrodipicolinate + NADH + H(+)</text>
        <dbReference type="Rhea" id="RHEA:35323"/>
        <dbReference type="ChEBI" id="CHEBI:15377"/>
        <dbReference type="ChEBI" id="CHEBI:15378"/>
        <dbReference type="ChEBI" id="CHEBI:16845"/>
        <dbReference type="ChEBI" id="CHEBI:57540"/>
        <dbReference type="ChEBI" id="CHEBI:57945"/>
        <dbReference type="ChEBI" id="CHEBI:67139"/>
        <dbReference type="EC" id="1.17.1.8"/>
    </reaction>
</comment>
<dbReference type="UniPathway" id="UPA00034">
    <property type="reaction ID" value="UER00018"/>
</dbReference>
<keyword evidence="7 9" id="KW-0520">NAD</keyword>
<dbReference type="NCBIfam" id="TIGR00036">
    <property type="entry name" value="dapB"/>
    <property type="match status" value="1"/>
</dbReference>
<evidence type="ECO:0000256" key="9">
    <source>
        <dbReference type="HAMAP-Rule" id="MF_00102"/>
    </source>
</evidence>
<dbReference type="Pfam" id="PF05173">
    <property type="entry name" value="DapB_C"/>
    <property type="match status" value="1"/>
</dbReference>
<evidence type="ECO:0000256" key="8">
    <source>
        <dbReference type="ARBA" id="ARBA00023154"/>
    </source>
</evidence>
<comment type="caution">
    <text evidence="9">Was originally thought to be a dihydrodipicolinate reductase (DHDPR), catalyzing the conversion of dihydrodipicolinate to tetrahydrodipicolinate. However, it was shown in E.coli that the substrate of the enzymatic reaction is not dihydrodipicolinate (DHDP) but in fact (2S,4S)-4-hydroxy-2,3,4,5-tetrahydrodipicolinic acid (HTPA), the product released by the DapA-catalyzed reaction.</text>
</comment>
<keyword evidence="6 9" id="KW-0560">Oxidoreductase</keyword>
<organism evidence="13 14">
    <name type="scientific">Oxobacter pfennigii</name>
    <dbReference type="NCBI Taxonomy" id="36849"/>
    <lineage>
        <taxon>Bacteria</taxon>
        <taxon>Bacillati</taxon>
        <taxon>Bacillota</taxon>
        <taxon>Clostridia</taxon>
        <taxon>Eubacteriales</taxon>
        <taxon>Clostridiaceae</taxon>
        <taxon>Oxobacter</taxon>
    </lineage>
</organism>
<dbReference type="HAMAP" id="MF_00102">
    <property type="entry name" value="DapB"/>
    <property type="match status" value="1"/>
</dbReference>
<evidence type="ECO:0000256" key="6">
    <source>
        <dbReference type="ARBA" id="ARBA00023002"/>
    </source>
</evidence>
<dbReference type="GO" id="GO:0005829">
    <property type="term" value="C:cytosol"/>
    <property type="evidence" value="ECO:0007669"/>
    <property type="project" value="TreeGrafter"/>
</dbReference>
<dbReference type="Gene3D" id="3.30.360.10">
    <property type="entry name" value="Dihydrodipicolinate Reductase, domain 2"/>
    <property type="match status" value="1"/>
</dbReference>
<comment type="function">
    <text evidence="9">Catalyzes the conversion of 4-hydroxy-tetrahydrodipicolinate (HTPA) to tetrahydrodipicolinate.</text>
</comment>
<dbReference type="CDD" id="cd02274">
    <property type="entry name" value="DHDPR_N"/>
    <property type="match status" value="1"/>
</dbReference>
<dbReference type="PROSITE" id="PS01298">
    <property type="entry name" value="DAPB"/>
    <property type="match status" value="1"/>
</dbReference>
<comment type="caution">
    <text evidence="9">Lacks conserved residue(s) required for the propagation of feature annotation.</text>
</comment>
<name>A0A0N8NTW4_9CLOT</name>
<keyword evidence="5 9" id="KW-0220">Diaminopimelate biosynthesis</keyword>
<dbReference type="GO" id="GO:0008839">
    <property type="term" value="F:4-hydroxy-tetrahydrodipicolinate reductase"/>
    <property type="evidence" value="ECO:0007669"/>
    <property type="project" value="UniProtKB-UniRule"/>
</dbReference>
<feature type="binding site" evidence="9">
    <location>
        <begin position="134"/>
        <end position="135"/>
    </location>
    <ligand>
        <name>(S)-2,3,4,5-tetrahydrodipicolinate</name>
        <dbReference type="ChEBI" id="CHEBI:16845"/>
    </ligand>
</feature>
<proteinExistence type="inferred from homology"/>
<dbReference type="GO" id="GO:0009089">
    <property type="term" value="P:lysine biosynthetic process via diaminopimelate"/>
    <property type="evidence" value="ECO:0007669"/>
    <property type="project" value="UniProtKB-UniRule"/>
</dbReference>
<dbReference type="GO" id="GO:0016726">
    <property type="term" value="F:oxidoreductase activity, acting on CH or CH2 groups, NAD or NADP as acceptor"/>
    <property type="evidence" value="ECO:0007669"/>
    <property type="project" value="UniProtKB-UniRule"/>
</dbReference>
<evidence type="ECO:0000313" key="13">
    <source>
        <dbReference type="EMBL" id="KPU45960.1"/>
    </source>
</evidence>
<feature type="active site" description="Proton donor" evidence="9">
    <location>
        <position position="128"/>
    </location>
</feature>
<feature type="binding site" evidence="9">
    <location>
        <begin position="67"/>
        <end position="69"/>
    </location>
    <ligand>
        <name>NAD(+)</name>
        <dbReference type="ChEBI" id="CHEBI:57540"/>
    </ligand>
</feature>
<keyword evidence="3 9" id="KW-0028">Amino-acid biosynthesis</keyword>
<dbReference type="PIRSF" id="PIRSF000161">
    <property type="entry name" value="DHPR"/>
    <property type="match status" value="1"/>
</dbReference>
<feature type="binding site" evidence="9">
    <location>
        <begin position="91"/>
        <end position="94"/>
    </location>
    <ligand>
        <name>NAD(+)</name>
        <dbReference type="ChEBI" id="CHEBI:57540"/>
    </ligand>
</feature>
<dbReference type="PANTHER" id="PTHR20836:SF7">
    <property type="entry name" value="4-HYDROXY-TETRAHYDRODIPICOLINATE REDUCTASE"/>
    <property type="match status" value="1"/>
</dbReference>
<keyword evidence="14" id="KW-1185">Reference proteome</keyword>
<reference evidence="13 14" key="1">
    <citation type="submission" date="2015-09" db="EMBL/GenBank/DDBJ databases">
        <title>Genome sequence of Oxobacter pfennigii DSM 3222.</title>
        <authorList>
            <person name="Poehlein A."/>
            <person name="Bengelsdorf F.R."/>
            <person name="Schiel-Bengelsdorf B."/>
            <person name="Duerre P."/>
            <person name="Daniel R."/>
        </authorList>
    </citation>
    <scope>NUCLEOTIDE SEQUENCE [LARGE SCALE GENOMIC DNA]</scope>
    <source>
        <strain evidence="13 14">DSM 3222</strain>
    </source>
</reference>
<keyword evidence="2 9" id="KW-0963">Cytoplasm</keyword>
<feature type="active site" description="Proton donor/acceptor" evidence="9">
    <location>
        <position position="124"/>
    </location>
</feature>
<evidence type="ECO:0000256" key="3">
    <source>
        <dbReference type="ARBA" id="ARBA00022605"/>
    </source>
</evidence>
<dbReference type="Gene3D" id="3.40.50.720">
    <property type="entry name" value="NAD(P)-binding Rossmann-like Domain"/>
    <property type="match status" value="1"/>
</dbReference>
<dbReference type="GO" id="GO:0019877">
    <property type="term" value="P:diaminopimelate biosynthetic process"/>
    <property type="evidence" value="ECO:0007669"/>
    <property type="project" value="UniProtKB-UniRule"/>
</dbReference>
<dbReference type="AlphaFoldDB" id="A0A0N8NTW4"/>
<sequence length="236" mass="25531">MVKDDEGITIAAGVDTTPDKFINDYLVYPTLNAVNEKTDVIVDFSNPKGLPILLAYGMENRIPMVICTTGHSPEDKENIKSASEKVAILTSANMSLGVNLLLSLVKQAAKALEENFDIEIIEKHHNQKMDSPSGTALAIADSINSALKEKKEYVYGRHSKTGKRTFQELGIHAIRGGNIVGDHSVIFAGAGEVIEINHSALSRDVFAVGAIRAVKFLYDKDPGLYNMSDVVSNATA</sequence>
<evidence type="ECO:0000256" key="7">
    <source>
        <dbReference type="ARBA" id="ARBA00023027"/>
    </source>
</evidence>
<dbReference type="InterPro" id="IPR022664">
    <property type="entry name" value="DapB_N_CS"/>
</dbReference>
<evidence type="ECO:0000256" key="2">
    <source>
        <dbReference type="ARBA" id="ARBA00022490"/>
    </source>
</evidence>
<comment type="caution">
    <text evidence="13">The sequence shown here is derived from an EMBL/GenBank/DDBJ whole genome shotgun (WGS) entry which is preliminary data.</text>
</comment>
<feature type="domain" description="Dihydrodipicolinate reductase N-terminal" evidence="11">
    <location>
        <begin position="2"/>
        <end position="94"/>
    </location>
</feature>
<comment type="catalytic activity">
    <reaction evidence="9">
        <text>(S)-2,3,4,5-tetrahydrodipicolinate + NADP(+) + H2O = (2S,4S)-4-hydroxy-2,3,4,5-tetrahydrodipicolinate + NADPH + H(+)</text>
        <dbReference type="Rhea" id="RHEA:35331"/>
        <dbReference type="ChEBI" id="CHEBI:15377"/>
        <dbReference type="ChEBI" id="CHEBI:15378"/>
        <dbReference type="ChEBI" id="CHEBI:16845"/>
        <dbReference type="ChEBI" id="CHEBI:57783"/>
        <dbReference type="ChEBI" id="CHEBI:58349"/>
        <dbReference type="ChEBI" id="CHEBI:67139"/>
        <dbReference type="EC" id="1.17.1.8"/>
    </reaction>
</comment>
<dbReference type="PANTHER" id="PTHR20836">
    <property type="entry name" value="DIHYDRODIPICOLINATE REDUCTASE"/>
    <property type="match status" value="1"/>
</dbReference>
<comment type="subunit">
    <text evidence="9">Homotetramer.</text>
</comment>
<dbReference type="SUPFAM" id="SSF51735">
    <property type="entry name" value="NAD(P)-binding Rossmann-fold domains"/>
    <property type="match status" value="1"/>
</dbReference>
<keyword evidence="4 9" id="KW-0521">NADP</keyword>
<dbReference type="GO" id="GO:0050661">
    <property type="term" value="F:NADP binding"/>
    <property type="evidence" value="ECO:0007669"/>
    <property type="project" value="UniProtKB-UniRule"/>
</dbReference>
<dbReference type="EC" id="1.17.1.8" evidence="9 10"/>
<dbReference type="InterPro" id="IPR023940">
    <property type="entry name" value="DHDPR_bac"/>
</dbReference>
<evidence type="ECO:0000259" key="12">
    <source>
        <dbReference type="Pfam" id="PF05173"/>
    </source>
</evidence>
<dbReference type="Proteomes" id="UP000050326">
    <property type="component" value="Unassembled WGS sequence"/>
</dbReference>
<dbReference type="FunFam" id="3.30.360.10:FF:000004">
    <property type="entry name" value="4-hydroxy-tetrahydrodipicolinate reductase"/>
    <property type="match status" value="1"/>
</dbReference>
<keyword evidence="8 9" id="KW-0457">Lysine biosynthesis</keyword>
<evidence type="ECO:0000256" key="1">
    <source>
        <dbReference type="ARBA" id="ARBA00006642"/>
    </source>
</evidence>
<comment type="similarity">
    <text evidence="1 9">Belongs to the DapB family.</text>
</comment>
<accession>A0A0N8NTW4</accession>
<evidence type="ECO:0000313" key="14">
    <source>
        <dbReference type="Proteomes" id="UP000050326"/>
    </source>
</evidence>
<dbReference type="InterPro" id="IPR036291">
    <property type="entry name" value="NAD(P)-bd_dom_sf"/>
</dbReference>
<dbReference type="PATRIC" id="fig|36849.3.peg.466"/>
<feature type="binding site" evidence="9">
    <location>
        <position position="125"/>
    </location>
    <ligand>
        <name>(S)-2,3,4,5-tetrahydrodipicolinate</name>
        <dbReference type="ChEBI" id="CHEBI:16845"/>
    </ligand>
</feature>
<dbReference type="EMBL" id="LKET01000016">
    <property type="protein sequence ID" value="KPU45960.1"/>
    <property type="molecule type" value="Genomic_DNA"/>
</dbReference>
<dbReference type="Pfam" id="PF01113">
    <property type="entry name" value="DapB_N"/>
    <property type="match status" value="1"/>
</dbReference>
<feature type="binding site" evidence="9">
    <location>
        <position position="37"/>
    </location>
    <ligand>
        <name>NADP(+)</name>
        <dbReference type="ChEBI" id="CHEBI:58349"/>
    </ligand>
</feature>
<dbReference type="SUPFAM" id="SSF55347">
    <property type="entry name" value="Glyceraldehyde-3-phosphate dehydrogenase-like, C-terminal domain"/>
    <property type="match status" value="1"/>
</dbReference>
<dbReference type="GO" id="GO:0051287">
    <property type="term" value="F:NAD binding"/>
    <property type="evidence" value="ECO:0007669"/>
    <property type="project" value="UniProtKB-UniRule"/>
</dbReference>
<dbReference type="InterPro" id="IPR000846">
    <property type="entry name" value="DapB_N"/>
</dbReference>
<gene>
    <name evidence="13" type="primary">dapB_1</name>
    <name evidence="9" type="synonym">dapB</name>
    <name evidence="13" type="ORF">OXPF_04400</name>
</gene>
<evidence type="ECO:0000256" key="5">
    <source>
        <dbReference type="ARBA" id="ARBA00022915"/>
    </source>
</evidence>
<evidence type="ECO:0000256" key="10">
    <source>
        <dbReference type="NCBIfam" id="TIGR00036"/>
    </source>
</evidence>
<protein>
    <recommendedName>
        <fullName evidence="9 10">4-hydroxy-tetrahydrodipicolinate reductase</fullName>
        <shortName evidence="9">HTPA reductase</shortName>
        <ecNumber evidence="9 10">1.17.1.8</ecNumber>
    </recommendedName>
</protein>
<comment type="subcellular location">
    <subcellularLocation>
        <location evidence="9">Cytoplasm</location>
    </subcellularLocation>
</comment>
<comment type="pathway">
    <text evidence="9">Amino-acid biosynthesis; L-lysine biosynthesis via DAP pathway; (S)-tetrahydrodipicolinate from L-aspartate: step 4/4.</text>
</comment>
<dbReference type="STRING" id="36849.OXPF_04400"/>